<name>A0ABT4LJ04_9PROT</name>
<dbReference type="InterPro" id="IPR011008">
    <property type="entry name" value="Dimeric_a/b-barrel"/>
</dbReference>
<comment type="caution">
    <text evidence="1">The sequence shown here is derived from an EMBL/GenBank/DDBJ whole genome shotgun (WGS) entry which is preliminary data.</text>
</comment>
<evidence type="ECO:0000313" key="2">
    <source>
        <dbReference type="Proteomes" id="UP001069802"/>
    </source>
</evidence>
<dbReference type="Gene3D" id="3.30.70.100">
    <property type="match status" value="1"/>
</dbReference>
<protein>
    <recommendedName>
        <fullName evidence="3">ABM domain-containing protein</fullName>
    </recommendedName>
</protein>
<gene>
    <name evidence="1" type="ORF">O4H49_09910</name>
</gene>
<organism evidence="1 2">
    <name type="scientific">Kiloniella laminariae</name>
    <dbReference type="NCBI Taxonomy" id="454162"/>
    <lineage>
        <taxon>Bacteria</taxon>
        <taxon>Pseudomonadati</taxon>
        <taxon>Pseudomonadota</taxon>
        <taxon>Alphaproteobacteria</taxon>
        <taxon>Rhodospirillales</taxon>
        <taxon>Kiloniellaceae</taxon>
        <taxon>Kiloniella</taxon>
    </lineage>
</organism>
<dbReference type="SUPFAM" id="SSF54909">
    <property type="entry name" value="Dimeric alpha+beta barrel"/>
    <property type="match status" value="1"/>
</dbReference>
<evidence type="ECO:0008006" key="3">
    <source>
        <dbReference type="Google" id="ProtNLM"/>
    </source>
</evidence>
<dbReference type="EMBL" id="JAPWGY010000003">
    <property type="protein sequence ID" value="MCZ4281092.1"/>
    <property type="molecule type" value="Genomic_DNA"/>
</dbReference>
<evidence type="ECO:0000313" key="1">
    <source>
        <dbReference type="EMBL" id="MCZ4281092.1"/>
    </source>
</evidence>
<dbReference type="Proteomes" id="UP001069802">
    <property type="component" value="Unassembled WGS sequence"/>
</dbReference>
<keyword evidence="2" id="KW-1185">Reference proteome</keyword>
<proteinExistence type="predicted"/>
<dbReference type="RefSeq" id="WP_269423272.1">
    <property type="nucleotide sequence ID" value="NZ_JAPWGY010000003.1"/>
</dbReference>
<accession>A0ABT4LJ04</accession>
<reference evidence="1" key="1">
    <citation type="submission" date="2022-12" db="EMBL/GenBank/DDBJ databases">
        <title>Bacterial isolates from different developmental stages of Nematostella vectensis.</title>
        <authorList>
            <person name="Fraune S."/>
        </authorList>
    </citation>
    <scope>NUCLEOTIDE SEQUENCE</scope>
    <source>
        <strain evidence="1">G21630-S1</strain>
    </source>
</reference>
<sequence length="105" mass="11616">MYVIETVSWNAKPGVMDQQMIKAVSVMVPDLVQLPGFLHQSLVKTSQGKWIGIYYWDTEANAHASNDLMAGKASLEQLVSLIDLESLAIEVMAPLQESTPLIITR</sequence>